<proteinExistence type="predicted"/>
<evidence type="ECO:0000313" key="1">
    <source>
        <dbReference type="EMBL" id="AHM79939.1"/>
    </source>
</evidence>
<dbReference type="Proteomes" id="UP000019586">
    <property type="component" value="Chromosome"/>
</dbReference>
<organism evidence="1 2">
    <name type="scientific">Klebsiella pneumoniae 30684/NJST258_2</name>
    <dbReference type="NCBI Taxonomy" id="1420013"/>
    <lineage>
        <taxon>Bacteria</taxon>
        <taxon>Pseudomonadati</taxon>
        <taxon>Pseudomonadota</taxon>
        <taxon>Gammaproteobacteria</taxon>
        <taxon>Enterobacterales</taxon>
        <taxon>Enterobacteriaceae</taxon>
        <taxon>Klebsiella/Raoultella group</taxon>
        <taxon>Klebsiella</taxon>
        <taxon>Klebsiella pneumoniae complex</taxon>
    </lineage>
</organism>
<dbReference type="AlphaFoldDB" id="W8UJ40"/>
<dbReference type="KEGG" id="kps:KPNJ2_03159"/>
<dbReference type="EMBL" id="CP006918">
    <property type="protein sequence ID" value="AHM79939.1"/>
    <property type="molecule type" value="Genomic_DNA"/>
</dbReference>
<evidence type="ECO:0000313" key="2">
    <source>
        <dbReference type="Proteomes" id="UP000019586"/>
    </source>
</evidence>
<accession>W8UJ40</accession>
<sequence length="96" mass="10935">MGPVGITRKWDSFRLSDGRKNIVKIEFNDQGSVSVITVTSTVFEFRRHNRAIDVALFLTPEITSQSSGFFIMKTILSGKTHHALRAYKHLIREAKQ</sequence>
<dbReference type="HOGENOM" id="CLU_183680_0_0_6"/>
<dbReference type="PATRIC" id="fig|1420013.3.peg.2967"/>
<reference evidence="1 2" key="1">
    <citation type="journal article" date="2014" name="Proc. Natl. Acad. Sci. U.S.A.">
        <title>Molecular dissection of the evolution of carbapenem-resistant multilocus sequence type 258 Klebsiella pneumoniae.</title>
        <authorList>
            <person name="Deleo F.R."/>
            <person name="Chen L."/>
            <person name="Porcella S.F."/>
            <person name="Martens C.A."/>
            <person name="Kobayashi S.D."/>
            <person name="Porter A.R."/>
            <person name="Chavda K.D."/>
            <person name="Jacobs M.R."/>
            <person name="Mathema B."/>
            <person name="Olsen R.J."/>
            <person name="Bonomo R.A."/>
            <person name="Musser J.M."/>
            <person name="Kreiswirth B.N."/>
        </authorList>
    </citation>
    <scope>NUCLEOTIDE SEQUENCE [LARGE SCALE GENOMIC DNA]</scope>
    <source>
        <strain evidence="1">30684/NJST258_2</strain>
    </source>
</reference>
<protein>
    <submittedName>
        <fullName evidence="1">Uncharacterized protein</fullName>
    </submittedName>
</protein>
<gene>
    <name evidence="1" type="ORF">KPNJ2_03159</name>
</gene>
<name>W8UJ40_KLEPN</name>